<sequence>MEKYLNVSIKEIIGKFPEVGRILEEYKIGCVPCTLGSCLLKDVVGIHNLPADQEAQLLYRIEKAIYPKRNVKRPEGKALTCKAPVGNIKYSPPIKRLVDEHIVIKQWLELIPSVLEEIDIESEAGMRWISDSLDFVRFYADKFHHAKEEDILFGYTDKNLDIIKTILRDHETARGHVKATSEAVKSKDKEAIVQHLSAYKDLLKEHIKKEDEILYPWIDRGLSTRQVGELFAKFDEAEARIDKGMIEQCEKFAHEAEEKVRKIKKRRQQNEW</sequence>
<dbReference type="Proteomes" id="UP000178187">
    <property type="component" value="Unassembled WGS sequence"/>
</dbReference>
<protein>
    <recommendedName>
        <fullName evidence="1">Hemerythrin-like domain-containing protein</fullName>
    </recommendedName>
</protein>
<name>A0A1G1KT21_9BACT</name>
<evidence type="ECO:0000313" key="3">
    <source>
        <dbReference type="Proteomes" id="UP000178187"/>
    </source>
</evidence>
<organism evidence="2 3">
    <name type="scientific">Candidatus Danuiimicrobium aquiferis</name>
    <dbReference type="NCBI Taxonomy" id="1801832"/>
    <lineage>
        <taxon>Bacteria</taxon>
        <taxon>Pseudomonadati</taxon>
        <taxon>Candidatus Omnitrophota</taxon>
        <taxon>Candidatus Danuiimicrobium</taxon>
    </lineage>
</organism>
<dbReference type="InterPro" id="IPR012312">
    <property type="entry name" value="Hemerythrin-like"/>
</dbReference>
<proteinExistence type="predicted"/>
<comment type="caution">
    <text evidence="2">The sequence shown here is derived from an EMBL/GenBank/DDBJ whole genome shotgun (WGS) entry which is preliminary data.</text>
</comment>
<dbReference type="PANTHER" id="PTHR39966:SF1">
    <property type="entry name" value="HEMERYTHRIN-LIKE DOMAIN-CONTAINING PROTEIN"/>
    <property type="match status" value="1"/>
</dbReference>
<evidence type="ECO:0000313" key="2">
    <source>
        <dbReference type="EMBL" id="OGW96046.1"/>
    </source>
</evidence>
<feature type="domain" description="Hemerythrin-like" evidence="1">
    <location>
        <begin position="93"/>
        <end position="218"/>
    </location>
</feature>
<gene>
    <name evidence="2" type="ORF">A3G33_11110</name>
</gene>
<dbReference type="GO" id="GO:0005886">
    <property type="term" value="C:plasma membrane"/>
    <property type="evidence" value="ECO:0007669"/>
    <property type="project" value="TreeGrafter"/>
</dbReference>
<dbReference type="EMBL" id="MHFR01000054">
    <property type="protein sequence ID" value="OGW96046.1"/>
    <property type="molecule type" value="Genomic_DNA"/>
</dbReference>
<dbReference type="Gene3D" id="1.20.120.520">
    <property type="entry name" value="nmb1532 protein domain like"/>
    <property type="match status" value="1"/>
</dbReference>
<reference evidence="2 3" key="1">
    <citation type="journal article" date="2016" name="Nat. Commun.">
        <title>Thousands of microbial genomes shed light on interconnected biogeochemical processes in an aquifer system.</title>
        <authorList>
            <person name="Anantharaman K."/>
            <person name="Brown C.T."/>
            <person name="Hug L.A."/>
            <person name="Sharon I."/>
            <person name="Castelle C.J."/>
            <person name="Probst A.J."/>
            <person name="Thomas B.C."/>
            <person name="Singh A."/>
            <person name="Wilkins M.J."/>
            <person name="Karaoz U."/>
            <person name="Brodie E.L."/>
            <person name="Williams K.H."/>
            <person name="Hubbard S.S."/>
            <person name="Banfield J.F."/>
        </authorList>
    </citation>
    <scope>NUCLEOTIDE SEQUENCE [LARGE SCALE GENOMIC DNA]</scope>
</reference>
<evidence type="ECO:0000259" key="1">
    <source>
        <dbReference type="Pfam" id="PF01814"/>
    </source>
</evidence>
<dbReference type="AlphaFoldDB" id="A0A1G1KT21"/>
<accession>A0A1G1KT21</accession>
<dbReference type="Pfam" id="PF01814">
    <property type="entry name" value="Hemerythrin"/>
    <property type="match status" value="1"/>
</dbReference>
<dbReference type="PANTHER" id="PTHR39966">
    <property type="entry name" value="BLL2471 PROTEIN-RELATED"/>
    <property type="match status" value="1"/>
</dbReference>